<dbReference type="EMBL" id="BAABLW010000007">
    <property type="protein sequence ID" value="GAA4923418.1"/>
    <property type="molecule type" value="Genomic_DNA"/>
</dbReference>
<dbReference type="SUPFAM" id="SSF56563">
    <property type="entry name" value="Major capsid protein gp5"/>
    <property type="match status" value="1"/>
</dbReference>
<dbReference type="RefSeq" id="WP_345477924.1">
    <property type="nucleotide sequence ID" value="NZ_BAABLW010000007.1"/>
</dbReference>
<comment type="caution">
    <text evidence="1">The sequence shown here is derived from an EMBL/GenBank/DDBJ whole genome shotgun (WGS) entry which is preliminary data.</text>
</comment>
<evidence type="ECO:0000313" key="1">
    <source>
        <dbReference type="EMBL" id="GAA4923418.1"/>
    </source>
</evidence>
<proteinExistence type="predicted"/>
<keyword evidence="2" id="KW-1185">Reference proteome</keyword>
<evidence type="ECO:0000313" key="2">
    <source>
        <dbReference type="Proteomes" id="UP001500368"/>
    </source>
</evidence>
<sequence length="310" mass="33529">MPLDTQHFAQHNLLPKKMSNKIWDIARENSVVPSLTTQEPVIIGDNIIPTIEEKPRASMIGEGQRKRSSDLRFGSETLFRGKAVVLTEVSLETTLANPVETLRIIQESFGSALATQIDLAILHNRDALTGEQISQDANCIADTTQRVVLSEDVNRVKKDINAASALVASHSLVPNGVALDPAMIARMVEAENPQTGAELYPNLNIGATNAGLVNGLRSAVGDSVSGRTYDDSEDSGIRGVVGRWDAVRWGKTATISMKKIEYGDPTGNGDLQARNYVAFMSEILFGWRVLDVNKAFAAIETGAEAPDTTE</sequence>
<accession>A0ABP9G8D2</accession>
<protein>
    <submittedName>
        <fullName evidence="1">Phage major capsid protein</fullName>
    </submittedName>
</protein>
<dbReference type="Proteomes" id="UP001500368">
    <property type="component" value="Unassembled WGS sequence"/>
</dbReference>
<reference evidence="2" key="1">
    <citation type="journal article" date="2019" name="Int. J. Syst. Evol. Microbiol.">
        <title>The Global Catalogue of Microorganisms (GCM) 10K type strain sequencing project: providing services to taxonomists for standard genome sequencing and annotation.</title>
        <authorList>
            <consortium name="The Broad Institute Genomics Platform"/>
            <consortium name="The Broad Institute Genome Sequencing Center for Infectious Disease"/>
            <person name="Wu L."/>
            <person name="Ma J."/>
        </authorList>
    </citation>
    <scope>NUCLEOTIDE SEQUENCE [LARGE SCALE GENOMIC DNA]</scope>
    <source>
        <strain evidence="2">JCM 19129</strain>
    </source>
</reference>
<organism evidence="1 2">
    <name type="scientific">Nesterenkonia rhizosphaerae</name>
    <dbReference type="NCBI Taxonomy" id="1348272"/>
    <lineage>
        <taxon>Bacteria</taxon>
        <taxon>Bacillati</taxon>
        <taxon>Actinomycetota</taxon>
        <taxon>Actinomycetes</taxon>
        <taxon>Micrococcales</taxon>
        <taxon>Micrococcaceae</taxon>
        <taxon>Nesterenkonia</taxon>
    </lineage>
</organism>
<gene>
    <name evidence="1" type="ORF">GCM10025790_20660</name>
</gene>
<name>A0ABP9G8D2_9MICC</name>